<organism evidence="1 2">
    <name type="scientific">Caerostris extrusa</name>
    <name type="common">Bark spider</name>
    <name type="synonym">Caerostris bankana</name>
    <dbReference type="NCBI Taxonomy" id="172846"/>
    <lineage>
        <taxon>Eukaryota</taxon>
        <taxon>Metazoa</taxon>
        <taxon>Ecdysozoa</taxon>
        <taxon>Arthropoda</taxon>
        <taxon>Chelicerata</taxon>
        <taxon>Arachnida</taxon>
        <taxon>Araneae</taxon>
        <taxon>Araneomorphae</taxon>
        <taxon>Entelegynae</taxon>
        <taxon>Araneoidea</taxon>
        <taxon>Araneidae</taxon>
        <taxon>Caerostris</taxon>
    </lineage>
</organism>
<dbReference type="AlphaFoldDB" id="A0AAV4T731"/>
<dbReference type="EMBL" id="BPLR01010699">
    <property type="protein sequence ID" value="GIY41227.1"/>
    <property type="molecule type" value="Genomic_DNA"/>
</dbReference>
<evidence type="ECO:0000313" key="1">
    <source>
        <dbReference type="EMBL" id="GIY41227.1"/>
    </source>
</evidence>
<comment type="caution">
    <text evidence="1">The sequence shown here is derived from an EMBL/GenBank/DDBJ whole genome shotgun (WGS) entry which is preliminary data.</text>
</comment>
<accession>A0AAV4T731</accession>
<proteinExistence type="predicted"/>
<protein>
    <submittedName>
        <fullName evidence="1">Uncharacterized protein</fullName>
    </submittedName>
</protein>
<reference evidence="1 2" key="1">
    <citation type="submission" date="2021-06" db="EMBL/GenBank/DDBJ databases">
        <title>Caerostris extrusa draft genome.</title>
        <authorList>
            <person name="Kono N."/>
            <person name="Arakawa K."/>
        </authorList>
    </citation>
    <scope>NUCLEOTIDE SEQUENCE [LARGE SCALE GENOMIC DNA]</scope>
</reference>
<evidence type="ECO:0000313" key="2">
    <source>
        <dbReference type="Proteomes" id="UP001054945"/>
    </source>
</evidence>
<dbReference type="Proteomes" id="UP001054945">
    <property type="component" value="Unassembled WGS sequence"/>
</dbReference>
<name>A0AAV4T731_CAEEX</name>
<gene>
    <name evidence="1" type="ORF">CEXT_747901</name>
</gene>
<keyword evidence="2" id="KW-1185">Reference proteome</keyword>
<sequence length="110" mass="12427">MSCCVIKSRLRNVRNAHNQWDDSSADSLKTLDSDFLPLCGSRFRSRTEVRCEKQNNNPSPFMRIVRLPTPPETTKSNNLGCRRTCATGFMGRFRNTPIRSPSGGLYNSLS</sequence>